<keyword evidence="1" id="KW-1133">Transmembrane helix</keyword>
<evidence type="ECO:0008006" key="4">
    <source>
        <dbReference type="Google" id="ProtNLM"/>
    </source>
</evidence>
<proteinExistence type="predicted"/>
<keyword evidence="3" id="KW-1185">Reference proteome</keyword>
<evidence type="ECO:0000313" key="3">
    <source>
        <dbReference type="Proteomes" id="UP000199399"/>
    </source>
</evidence>
<evidence type="ECO:0000313" key="2">
    <source>
        <dbReference type="EMBL" id="SDG87062.1"/>
    </source>
</evidence>
<keyword evidence="1" id="KW-0812">Transmembrane</keyword>
<evidence type="ECO:0000256" key="1">
    <source>
        <dbReference type="SAM" id="Phobius"/>
    </source>
</evidence>
<organism evidence="2 3">
    <name type="scientific">Sulfitobacter delicatus</name>
    <dbReference type="NCBI Taxonomy" id="218672"/>
    <lineage>
        <taxon>Bacteria</taxon>
        <taxon>Pseudomonadati</taxon>
        <taxon>Pseudomonadota</taxon>
        <taxon>Alphaproteobacteria</taxon>
        <taxon>Rhodobacterales</taxon>
        <taxon>Roseobacteraceae</taxon>
        <taxon>Sulfitobacter</taxon>
    </lineage>
</organism>
<sequence length="151" mass="15977">MRGRHWYDNASQNGGGYGHGRSQVLMKRMATRSRISAFPVAVTLLLALALGSLPFAHRATAETQQDPAFIAFIQAGGTLADLCDGPVDGHGVAALDCEACRIIGALLVPTLAAVWLPLKRATGPTRRVGTIAWVPQIQTGARPPVRGPPFV</sequence>
<dbReference type="RefSeq" id="WP_167356461.1">
    <property type="nucleotide sequence ID" value="NZ_FNBP01000013.1"/>
</dbReference>
<feature type="transmembrane region" description="Helical" evidence="1">
    <location>
        <begin position="35"/>
        <end position="56"/>
    </location>
</feature>
<dbReference type="Proteomes" id="UP000199399">
    <property type="component" value="Unassembled WGS sequence"/>
</dbReference>
<reference evidence="3" key="1">
    <citation type="submission" date="2016-10" db="EMBL/GenBank/DDBJ databases">
        <authorList>
            <person name="Varghese N."/>
            <person name="Submissions S."/>
        </authorList>
    </citation>
    <scope>NUCLEOTIDE SEQUENCE [LARGE SCALE GENOMIC DNA]</scope>
    <source>
        <strain evidence="3">DSM 16477</strain>
    </source>
</reference>
<accession>A0A1G7XS62</accession>
<keyword evidence="1" id="KW-0472">Membrane</keyword>
<gene>
    <name evidence="2" type="ORF">SAMN04489759_11343</name>
</gene>
<dbReference type="EMBL" id="FNBP01000013">
    <property type="protein sequence ID" value="SDG87062.1"/>
    <property type="molecule type" value="Genomic_DNA"/>
</dbReference>
<name>A0A1G7XS62_9RHOB</name>
<dbReference type="AlphaFoldDB" id="A0A1G7XS62"/>
<protein>
    <recommendedName>
        <fullName evidence="4">DUF2946 domain-containing protein</fullName>
    </recommendedName>
</protein>
<dbReference type="STRING" id="218672.SAMN04489759_11343"/>